<dbReference type="PANTHER" id="PTHR35568">
    <property type="entry name" value="TRANSCRIPTIONAL REGULATOR DAUR"/>
    <property type="match status" value="1"/>
</dbReference>
<gene>
    <name evidence="3" type="ORF">AWH48_06875</name>
</gene>
<dbReference type="Proteomes" id="UP000077271">
    <property type="component" value="Unassembled WGS sequence"/>
</dbReference>
<dbReference type="InterPro" id="IPR039445">
    <property type="entry name" value="DauR-like_HTH"/>
</dbReference>
<comment type="caution">
    <text evidence="3">The sequence shown here is derived from an EMBL/GenBank/DDBJ whole genome shotgun (WGS) entry which is preliminary data.</text>
</comment>
<dbReference type="InterPro" id="IPR039446">
    <property type="entry name" value="DauR-like"/>
</dbReference>
<proteinExistence type="predicted"/>
<evidence type="ECO:0000313" key="3">
    <source>
        <dbReference type="EMBL" id="OAH54321.1"/>
    </source>
</evidence>
<name>A0A177KP20_9BACI</name>
<evidence type="ECO:0000313" key="4">
    <source>
        <dbReference type="Proteomes" id="UP000077271"/>
    </source>
</evidence>
<dbReference type="Pfam" id="PF08348">
    <property type="entry name" value="PAS_6"/>
    <property type="match status" value="1"/>
</dbReference>
<organism evidence="3 4">
    <name type="scientific">Domibacillus aminovorans</name>
    <dbReference type="NCBI Taxonomy" id="29332"/>
    <lineage>
        <taxon>Bacteria</taxon>
        <taxon>Bacillati</taxon>
        <taxon>Bacillota</taxon>
        <taxon>Bacilli</taxon>
        <taxon>Bacillales</taxon>
        <taxon>Bacillaceae</taxon>
        <taxon>Domibacillus</taxon>
    </lineage>
</organism>
<dbReference type="RefSeq" id="WP_018394981.1">
    <property type="nucleotide sequence ID" value="NZ_LQWZ01000033.1"/>
</dbReference>
<protein>
    <submittedName>
        <fullName evidence="3">Transcriptional regulator</fullName>
    </submittedName>
</protein>
<evidence type="ECO:0000259" key="2">
    <source>
        <dbReference type="Pfam" id="PF13309"/>
    </source>
</evidence>
<reference evidence="3 4" key="1">
    <citation type="submission" date="2016-01" db="EMBL/GenBank/DDBJ databases">
        <title>Investigation of taxonomic status of Bacillus aminovorans.</title>
        <authorList>
            <person name="Verma A."/>
            <person name="Pal Y."/>
            <person name="Krishnamurthi S."/>
        </authorList>
    </citation>
    <scope>NUCLEOTIDE SEQUENCE [LARGE SCALE GENOMIC DNA]</scope>
    <source>
        <strain evidence="3 4">DSM 4337</strain>
    </source>
</reference>
<dbReference type="Pfam" id="PF13309">
    <property type="entry name" value="HTH_22"/>
    <property type="match status" value="1"/>
</dbReference>
<dbReference type="AlphaFoldDB" id="A0A177KP20"/>
<dbReference type="OrthoDB" id="9796595at2"/>
<accession>A0A177KP20</accession>
<dbReference type="PANTHER" id="PTHR35568:SF1">
    <property type="entry name" value="TRANSCRIPTIONAL REGULATOR DAUR"/>
    <property type="match status" value="1"/>
</dbReference>
<sequence length="220" mass="24873">MSILNEENTKILHGYIPVADMIVATFGSNCEVVIHDVRNVQSSLIYIKGAVTGREIGAPTTEVILKELRRYGDNVKDMLGFTARTRDGKFLKTSISFIRNPEGKVIGFLGINFDVTAFAMVNQIISEFSVTHDLDQIDRTLNESYAKNIEEVFENLIENTLIDIHVPIDKMSREDKIYFVNQLDEKGAFLIQGSVDRITEVLGVSKQTIYNYLEESRTET</sequence>
<evidence type="ECO:0000259" key="1">
    <source>
        <dbReference type="Pfam" id="PF08348"/>
    </source>
</evidence>
<feature type="domain" description="Transcriptional regulator DauR-like HTH" evidence="2">
    <location>
        <begin position="154"/>
        <end position="213"/>
    </location>
</feature>
<dbReference type="InterPro" id="IPR013559">
    <property type="entry name" value="YheO"/>
</dbReference>
<dbReference type="EMBL" id="LQWZ01000033">
    <property type="protein sequence ID" value="OAH54321.1"/>
    <property type="molecule type" value="Genomic_DNA"/>
</dbReference>
<feature type="domain" description="YheO-like" evidence="1">
    <location>
        <begin position="12"/>
        <end position="123"/>
    </location>
</feature>